<dbReference type="Proteomes" id="UP000828390">
    <property type="component" value="Unassembled WGS sequence"/>
</dbReference>
<dbReference type="AlphaFoldDB" id="A0A9D4N440"/>
<accession>A0A9D4N440</accession>
<comment type="caution">
    <text evidence="1">The sequence shown here is derived from an EMBL/GenBank/DDBJ whole genome shotgun (WGS) entry which is preliminary data.</text>
</comment>
<protein>
    <submittedName>
        <fullName evidence="1">Uncharacterized protein</fullName>
    </submittedName>
</protein>
<reference evidence="1" key="1">
    <citation type="journal article" date="2019" name="bioRxiv">
        <title>The Genome of the Zebra Mussel, Dreissena polymorpha: A Resource for Invasive Species Research.</title>
        <authorList>
            <person name="McCartney M.A."/>
            <person name="Auch B."/>
            <person name="Kono T."/>
            <person name="Mallez S."/>
            <person name="Zhang Y."/>
            <person name="Obille A."/>
            <person name="Becker A."/>
            <person name="Abrahante J.E."/>
            <person name="Garbe J."/>
            <person name="Badalamenti J.P."/>
            <person name="Herman A."/>
            <person name="Mangelson H."/>
            <person name="Liachko I."/>
            <person name="Sullivan S."/>
            <person name="Sone E.D."/>
            <person name="Koren S."/>
            <person name="Silverstein K.A.T."/>
            <person name="Beckman K.B."/>
            <person name="Gohl D.M."/>
        </authorList>
    </citation>
    <scope>NUCLEOTIDE SEQUENCE</scope>
    <source>
        <strain evidence="1">Duluth1</strain>
        <tissue evidence="1">Whole animal</tissue>
    </source>
</reference>
<evidence type="ECO:0000313" key="1">
    <source>
        <dbReference type="EMBL" id="KAH3887661.1"/>
    </source>
</evidence>
<name>A0A9D4N440_DREPO</name>
<evidence type="ECO:0000313" key="2">
    <source>
        <dbReference type="Proteomes" id="UP000828390"/>
    </source>
</evidence>
<dbReference type="EMBL" id="JAIWYP010000001">
    <property type="protein sequence ID" value="KAH3887661.1"/>
    <property type="molecule type" value="Genomic_DNA"/>
</dbReference>
<keyword evidence="2" id="KW-1185">Reference proteome</keyword>
<organism evidence="1 2">
    <name type="scientific">Dreissena polymorpha</name>
    <name type="common">Zebra mussel</name>
    <name type="synonym">Mytilus polymorpha</name>
    <dbReference type="NCBI Taxonomy" id="45954"/>
    <lineage>
        <taxon>Eukaryota</taxon>
        <taxon>Metazoa</taxon>
        <taxon>Spiralia</taxon>
        <taxon>Lophotrochozoa</taxon>
        <taxon>Mollusca</taxon>
        <taxon>Bivalvia</taxon>
        <taxon>Autobranchia</taxon>
        <taxon>Heteroconchia</taxon>
        <taxon>Euheterodonta</taxon>
        <taxon>Imparidentia</taxon>
        <taxon>Neoheterodontei</taxon>
        <taxon>Myida</taxon>
        <taxon>Dreissenoidea</taxon>
        <taxon>Dreissenidae</taxon>
        <taxon>Dreissena</taxon>
    </lineage>
</organism>
<reference evidence="1" key="2">
    <citation type="submission" date="2020-11" db="EMBL/GenBank/DDBJ databases">
        <authorList>
            <person name="McCartney M.A."/>
            <person name="Auch B."/>
            <person name="Kono T."/>
            <person name="Mallez S."/>
            <person name="Becker A."/>
            <person name="Gohl D.M."/>
            <person name="Silverstein K.A.T."/>
            <person name="Koren S."/>
            <person name="Bechman K.B."/>
            <person name="Herman A."/>
            <person name="Abrahante J.E."/>
            <person name="Garbe J."/>
        </authorList>
    </citation>
    <scope>NUCLEOTIDE SEQUENCE</scope>
    <source>
        <strain evidence="1">Duluth1</strain>
        <tissue evidence="1">Whole animal</tissue>
    </source>
</reference>
<gene>
    <name evidence="1" type="ORF">DPMN_011679</name>
</gene>
<sequence>MRLVSKDNHCPYFLWCDLQLDQSPMCWCSLICGTSQTDLQTQSVVASHRNLARMCRCSLNHLFKK</sequence>
<proteinExistence type="predicted"/>